<protein>
    <submittedName>
        <fullName evidence="2">Lysis protein</fullName>
    </submittedName>
</protein>
<comment type="caution">
    <text evidence="2">The sequence shown here is derived from an EMBL/GenBank/DDBJ whole genome shotgun (WGS) entry which is preliminary data.</text>
</comment>
<dbReference type="GO" id="GO:0140911">
    <property type="term" value="F:pore-forming activity"/>
    <property type="evidence" value="ECO:0007669"/>
    <property type="project" value="InterPro"/>
</dbReference>
<sequence>MVQIMPDKIASTASYCVSGTLVCGGSVMHLLHGLDWNKVAVISGVIIGIATFITNVYFKNRQTRAYEAALKKGVISPPVSKGD</sequence>
<dbReference type="Pfam" id="PF04971">
    <property type="entry name" value="Phage_holin_2_1"/>
    <property type="match status" value="1"/>
</dbReference>
<reference evidence="2 3" key="1">
    <citation type="submission" date="2017-10" db="EMBL/GenBank/DDBJ databases">
        <title>Draft genome of two endophytic bacteria isolated from 'guarana' Paullinia cupana (Mart.) Ducke.</title>
        <authorList>
            <person name="Siqueira K.A."/>
            <person name="Liotti R.G."/>
            <person name="Mendes T.A."/>
            <person name="Soares M.A."/>
        </authorList>
    </citation>
    <scope>NUCLEOTIDE SEQUENCE [LARGE SCALE GENOMIC DNA]</scope>
    <source>
        <strain evidence="2 3">342</strain>
    </source>
</reference>
<accession>A0A2S9I893</accession>
<dbReference type="InterPro" id="IPR007054">
    <property type="entry name" value="Lysis_S"/>
</dbReference>
<proteinExistence type="predicted"/>
<keyword evidence="1" id="KW-1133">Transmembrane helix</keyword>
<keyword evidence="1" id="KW-0472">Membrane</keyword>
<organism evidence="2 3">
    <name type="scientific">Pantoea coffeiphila</name>
    <dbReference type="NCBI Taxonomy" id="1465635"/>
    <lineage>
        <taxon>Bacteria</taxon>
        <taxon>Pseudomonadati</taxon>
        <taxon>Pseudomonadota</taxon>
        <taxon>Gammaproteobacteria</taxon>
        <taxon>Enterobacterales</taxon>
        <taxon>Erwiniaceae</taxon>
        <taxon>Pantoea</taxon>
    </lineage>
</organism>
<evidence type="ECO:0000313" key="2">
    <source>
        <dbReference type="EMBL" id="PRD13996.1"/>
    </source>
</evidence>
<name>A0A2S9I893_9GAMM</name>
<dbReference type="EMBL" id="PDET01000014">
    <property type="protein sequence ID" value="PRD13996.1"/>
    <property type="molecule type" value="Genomic_DNA"/>
</dbReference>
<dbReference type="GO" id="GO:0001907">
    <property type="term" value="P:symbiont-mediated killing of host cell"/>
    <property type="evidence" value="ECO:0007669"/>
    <property type="project" value="InterPro"/>
</dbReference>
<gene>
    <name evidence="2" type="ORF">CQW29_18500</name>
</gene>
<dbReference type="RefSeq" id="WP_105594215.1">
    <property type="nucleotide sequence ID" value="NZ_PDET01000014.1"/>
</dbReference>
<evidence type="ECO:0000313" key="3">
    <source>
        <dbReference type="Proteomes" id="UP000239181"/>
    </source>
</evidence>
<evidence type="ECO:0000256" key="1">
    <source>
        <dbReference type="SAM" id="Phobius"/>
    </source>
</evidence>
<keyword evidence="3" id="KW-1185">Reference proteome</keyword>
<dbReference type="AlphaFoldDB" id="A0A2S9I893"/>
<feature type="transmembrane region" description="Helical" evidence="1">
    <location>
        <begin position="12"/>
        <end position="33"/>
    </location>
</feature>
<feature type="transmembrane region" description="Helical" evidence="1">
    <location>
        <begin position="39"/>
        <end position="58"/>
    </location>
</feature>
<dbReference type="OrthoDB" id="6625692at2"/>
<dbReference type="Proteomes" id="UP000239181">
    <property type="component" value="Unassembled WGS sequence"/>
</dbReference>
<keyword evidence="1" id="KW-0812">Transmembrane</keyword>